<accession>A0A6J1FUQ0</accession>
<protein>
    <submittedName>
        <fullName evidence="6">Uncharacterized protein LOC111448597</fullName>
    </submittedName>
</protein>
<reference evidence="6" key="1">
    <citation type="submission" date="2025-08" db="UniProtKB">
        <authorList>
            <consortium name="RefSeq"/>
        </authorList>
    </citation>
    <scope>IDENTIFICATION</scope>
    <source>
        <tissue evidence="6">Young leaves</tissue>
    </source>
</reference>
<feature type="domain" description="Integrase catalytic" evidence="4">
    <location>
        <begin position="182"/>
        <end position="357"/>
    </location>
</feature>
<dbReference type="PROSITE" id="PS50994">
    <property type="entry name" value="INTEGRASE"/>
    <property type="match status" value="1"/>
</dbReference>
<proteinExistence type="predicted"/>
<dbReference type="KEGG" id="cmos:111448597"/>
<evidence type="ECO:0000256" key="2">
    <source>
        <dbReference type="SAM" id="Coils"/>
    </source>
</evidence>
<dbReference type="PANTHER" id="PTHR42648:SF25">
    <property type="entry name" value="RNA-DIRECTED DNA POLYMERASE"/>
    <property type="match status" value="1"/>
</dbReference>
<evidence type="ECO:0000313" key="5">
    <source>
        <dbReference type="Proteomes" id="UP000504609"/>
    </source>
</evidence>
<sequence>MGHFASEYSTKDEQLNLIETQKDEESSLLMIEACEIKTTHDKEPDFVMLNETIVPPPANIGAENSLYLDIGASNHVSGERRVFRELDTSVVGKVRFGDNSVIDNCGRGIVLFKCKTNKHLILSQVCYIPKLKSNIISLGQLDESGNKIVIEDSVMKIYDKVRSLIIMVTRKSNRLYVAKLKLADQESLDLVHGDLCGPISSMTYGGNRYFMLLVDDFSRFMWVFLLKNKNETRVVFKKFKISVEVEKGKKIKSFRTDRGGEFVSTTFKDYDENEDMKRFFTAPFSPHQNGVVERRNRTVVEMTRCMLKSKEMPAKLLCLAHANNTYSHLLKVANRSVKIIMLGYEDGTKAYRLLDPQKNRIMVSRDVLFEKEKKWCWEEIINGDDEQRGTFTVQISEKRSRTKERNIEQIEVDLDERQRENSSSTLSTPDYTSNASSSSLSTSKKFRSLEDIYRELNKAEEEEEEECHEVSNSLH</sequence>
<dbReference type="Pfam" id="PF25597">
    <property type="entry name" value="SH3_retrovirus"/>
    <property type="match status" value="1"/>
</dbReference>
<feature type="region of interest" description="Disordered" evidence="3">
    <location>
        <begin position="415"/>
        <end position="443"/>
    </location>
</feature>
<keyword evidence="1" id="KW-0645">Protease</keyword>
<dbReference type="InterPro" id="IPR036397">
    <property type="entry name" value="RNaseH_sf"/>
</dbReference>
<organism evidence="5 6">
    <name type="scientific">Cucurbita moschata</name>
    <name type="common">Winter crookneck squash</name>
    <name type="synonym">Cucurbita pepo var. moschata</name>
    <dbReference type="NCBI Taxonomy" id="3662"/>
    <lineage>
        <taxon>Eukaryota</taxon>
        <taxon>Viridiplantae</taxon>
        <taxon>Streptophyta</taxon>
        <taxon>Embryophyta</taxon>
        <taxon>Tracheophyta</taxon>
        <taxon>Spermatophyta</taxon>
        <taxon>Magnoliopsida</taxon>
        <taxon>eudicotyledons</taxon>
        <taxon>Gunneridae</taxon>
        <taxon>Pentapetalae</taxon>
        <taxon>rosids</taxon>
        <taxon>fabids</taxon>
        <taxon>Cucurbitales</taxon>
        <taxon>Cucurbitaceae</taxon>
        <taxon>Cucurbiteae</taxon>
        <taxon>Cucurbita</taxon>
    </lineage>
</organism>
<dbReference type="Gene3D" id="3.30.420.10">
    <property type="entry name" value="Ribonuclease H-like superfamily/Ribonuclease H"/>
    <property type="match status" value="1"/>
</dbReference>
<dbReference type="Pfam" id="PF22936">
    <property type="entry name" value="Pol_BBD"/>
    <property type="match status" value="1"/>
</dbReference>
<dbReference type="GO" id="GO:0015074">
    <property type="term" value="P:DNA integration"/>
    <property type="evidence" value="ECO:0007669"/>
    <property type="project" value="InterPro"/>
</dbReference>
<dbReference type="SUPFAM" id="SSF53098">
    <property type="entry name" value="Ribonuclease H-like"/>
    <property type="match status" value="1"/>
</dbReference>
<dbReference type="InterPro" id="IPR039537">
    <property type="entry name" value="Retrotran_Ty1/copia-like"/>
</dbReference>
<dbReference type="InterPro" id="IPR001584">
    <property type="entry name" value="Integrase_cat-core"/>
</dbReference>
<evidence type="ECO:0000259" key="4">
    <source>
        <dbReference type="PROSITE" id="PS50994"/>
    </source>
</evidence>
<gene>
    <name evidence="6" type="primary">LOC111448597</name>
</gene>
<dbReference type="GO" id="GO:0008233">
    <property type="term" value="F:peptidase activity"/>
    <property type="evidence" value="ECO:0007669"/>
    <property type="project" value="UniProtKB-KW"/>
</dbReference>
<evidence type="ECO:0000256" key="3">
    <source>
        <dbReference type="SAM" id="MobiDB-lite"/>
    </source>
</evidence>
<evidence type="ECO:0000313" key="6">
    <source>
        <dbReference type="RefSeq" id="XP_022944047.1"/>
    </source>
</evidence>
<dbReference type="Proteomes" id="UP000504609">
    <property type="component" value="Unplaced"/>
</dbReference>
<dbReference type="InterPro" id="IPR057670">
    <property type="entry name" value="SH3_retrovirus"/>
</dbReference>
<keyword evidence="5" id="KW-1185">Reference proteome</keyword>
<name>A0A6J1FUQ0_CUCMO</name>
<dbReference type="RefSeq" id="XP_022944047.1">
    <property type="nucleotide sequence ID" value="XM_023088279.1"/>
</dbReference>
<dbReference type="GO" id="GO:0003676">
    <property type="term" value="F:nucleic acid binding"/>
    <property type="evidence" value="ECO:0007669"/>
    <property type="project" value="InterPro"/>
</dbReference>
<keyword evidence="1" id="KW-0378">Hydrolase</keyword>
<feature type="compositionally biased region" description="Polar residues" evidence="3">
    <location>
        <begin position="421"/>
        <end position="431"/>
    </location>
</feature>
<dbReference type="GO" id="GO:0006508">
    <property type="term" value="P:proteolysis"/>
    <property type="evidence" value="ECO:0007669"/>
    <property type="project" value="UniProtKB-KW"/>
</dbReference>
<dbReference type="Pfam" id="PF00665">
    <property type="entry name" value="rve"/>
    <property type="match status" value="1"/>
</dbReference>
<dbReference type="GeneID" id="111448597"/>
<evidence type="ECO:0000256" key="1">
    <source>
        <dbReference type="ARBA" id="ARBA00022670"/>
    </source>
</evidence>
<dbReference type="InterPro" id="IPR054722">
    <property type="entry name" value="PolX-like_BBD"/>
</dbReference>
<dbReference type="AlphaFoldDB" id="A0A6J1FUQ0"/>
<dbReference type="PANTHER" id="PTHR42648">
    <property type="entry name" value="TRANSPOSASE, PUTATIVE-RELATED"/>
    <property type="match status" value="1"/>
</dbReference>
<feature type="compositionally biased region" description="Low complexity" evidence="3">
    <location>
        <begin position="432"/>
        <end position="443"/>
    </location>
</feature>
<feature type="coiled-coil region" evidence="2">
    <location>
        <begin position="446"/>
        <end position="473"/>
    </location>
</feature>
<keyword evidence="2" id="KW-0175">Coiled coil</keyword>
<dbReference type="InterPro" id="IPR012337">
    <property type="entry name" value="RNaseH-like_sf"/>
</dbReference>